<accession>A0A6B1DYT9</accession>
<dbReference type="Pfam" id="PF00248">
    <property type="entry name" value="Aldo_ket_red"/>
    <property type="match status" value="1"/>
</dbReference>
<gene>
    <name evidence="2" type="ORF">F4Y08_16400</name>
</gene>
<organism evidence="2">
    <name type="scientific">Caldilineaceae bacterium SB0662_bin_9</name>
    <dbReference type="NCBI Taxonomy" id="2605258"/>
    <lineage>
        <taxon>Bacteria</taxon>
        <taxon>Bacillati</taxon>
        <taxon>Chloroflexota</taxon>
        <taxon>Caldilineae</taxon>
        <taxon>Caldilineales</taxon>
        <taxon>Caldilineaceae</taxon>
    </lineage>
</organism>
<dbReference type="EMBL" id="VXPY01000119">
    <property type="protein sequence ID" value="MYD91885.1"/>
    <property type="molecule type" value="Genomic_DNA"/>
</dbReference>
<proteinExistence type="predicted"/>
<dbReference type="PANTHER" id="PTHR42686">
    <property type="entry name" value="GH17980P-RELATED"/>
    <property type="match status" value="1"/>
</dbReference>
<dbReference type="CDD" id="cd19162">
    <property type="entry name" value="AKR_FDH"/>
    <property type="match status" value="1"/>
</dbReference>
<dbReference type="InterPro" id="IPR036812">
    <property type="entry name" value="NAD(P)_OxRdtase_dom_sf"/>
</dbReference>
<evidence type="ECO:0000259" key="1">
    <source>
        <dbReference type="Pfam" id="PF00248"/>
    </source>
</evidence>
<dbReference type="InterPro" id="IPR020471">
    <property type="entry name" value="AKR"/>
</dbReference>
<evidence type="ECO:0000313" key="2">
    <source>
        <dbReference type="EMBL" id="MYD91885.1"/>
    </source>
</evidence>
<dbReference type="AlphaFoldDB" id="A0A6B1DYT9"/>
<dbReference type="GO" id="GO:0005829">
    <property type="term" value="C:cytosol"/>
    <property type="evidence" value="ECO:0007669"/>
    <property type="project" value="TreeGrafter"/>
</dbReference>
<protein>
    <submittedName>
        <fullName evidence="2">Aldo/keto reductase</fullName>
    </submittedName>
</protein>
<reference evidence="2" key="1">
    <citation type="submission" date="2019-09" db="EMBL/GenBank/DDBJ databases">
        <title>Characterisation of the sponge microbiome using genome-centric metagenomics.</title>
        <authorList>
            <person name="Engelberts J.P."/>
            <person name="Robbins S.J."/>
            <person name="De Goeij J.M."/>
            <person name="Aranda M."/>
            <person name="Bell S.C."/>
            <person name="Webster N.S."/>
        </authorList>
    </citation>
    <scope>NUCLEOTIDE SEQUENCE</scope>
    <source>
        <strain evidence="2">SB0662_bin_9</strain>
    </source>
</reference>
<sequence length="315" mass="34373">MAAIPTARLGSLDLYVPRLGFGGAPVGRLTDANEAAAVVEHALDNGIRFLDTAPLYGAGRSESHIGRVLAQRPRTEFLIATKVGRLVNRYGVDVRFDFTHRGVMQSVEESLSRLQLDSVDLLHIHDPNNHVDIASTEAYGTLDGLRRDGIIKGVGVGAGLNSWQLAEQLMAHGRFDCFLLAGRYTLLHQDALGFIERCRREGVGVILAGVYNSGVLATGAREDAQYYYRNAPADVLARVRLIETVCKEYAVSLQAAALQFALSHPGVSTVVVGAERIEQTERNIASLAADIPGEFWQALKERDLLDRDVPVQYPI</sequence>
<dbReference type="PANTHER" id="PTHR42686:SF1">
    <property type="entry name" value="GH17980P-RELATED"/>
    <property type="match status" value="1"/>
</dbReference>
<feature type="domain" description="NADP-dependent oxidoreductase" evidence="1">
    <location>
        <begin position="18"/>
        <end position="301"/>
    </location>
</feature>
<comment type="caution">
    <text evidence="2">The sequence shown here is derived from an EMBL/GenBank/DDBJ whole genome shotgun (WGS) entry which is preliminary data.</text>
</comment>
<dbReference type="InterPro" id="IPR044477">
    <property type="entry name" value="FDH-like"/>
</dbReference>
<dbReference type="GO" id="GO:0016491">
    <property type="term" value="F:oxidoreductase activity"/>
    <property type="evidence" value="ECO:0007669"/>
    <property type="project" value="InterPro"/>
</dbReference>
<dbReference type="SUPFAM" id="SSF51430">
    <property type="entry name" value="NAD(P)-linked oxidoreductase"/>
    <property type="match status" value="1"/>
</dbReference>
<dbReference type="InterPro" id="IPR023210">
    <property type="entry name" value="NADP_OxRdtase_dom"/>
</dbReference>
<name>A0A6B1DYT9_9CHLR</name>
<dbReference type="Gene3D" id="3.20.20.100">
    <property type="entry name" value="NADP-dependent oxidoreductase domain"/>
    <property type="match status" value="1"/>
</dbReference>